<feature type="region of interest" description="Disordered" evidence="1">
    <location>
        <begin position="719"/>
        <end position="747"/>
    </location>
</feature>
<feature type="transmembrane region" description="Helical" evidence="2">
    <location>
        <begin position="837"/>
        <end position="856"/>
    </location>
</feature>
<reference evidence="3 4" key="1">
    <citation type="submission" date="2018-10" db="EMBL/GenBank/DDBJ databases">
        <title>Genomic Encyclopedia of Archaeal and Bacterial Type Strains, Phase II (KMG-II): from individual species to whole genera.</title>
        <authorList>
            <person name="Goeker M."/>
        </authorList>
    </citation>
    <scope>NUCLEOTIDE SEQUENCE [LARGE SCALE GENOMIC DNA]</scope>
    <source>
        <strain evidence="3 4">DSM 235</strain>
    </source>
</reference>
<feature type="transmembrane region" description="Helical" evidence="2">
    <location>
        <begin position="799"/>
        <end position="817"/>
    </location>
</feature>
<evidence type="ECO:0000256" key="2">
    <source>
        <dbReference type="SAM" id="Phobius"/>
    </source>
</evidence>
<dbReference type="EMBL" id="RBXL01000001">
    <property type="protein sequence ID" value="RKT44224.1"/>
    <property type="molecule type" value="Genomic_DNA"/>
</dbReference>
<keyword evidence="2" id="KW-0812">Transmembrane</keyword>
<protein>
    <submittedName>
        <fullName evidence="3">Uncharacterized protein</fullName>
    </submittedName>
</protein>
<gene>
    <name evidence="3" type="ORF">BDD21_1602</name>
</gene>
<organism evidence="3 4">
    <name type="scientific">Thiocapsa rosea</name>
    <dbReference type="NCBI Taxonomy" id="69360"/>
    <lineage>
        <taxon>Bacteria</taxon>
        <taxon>Pseudomonadati</taxon>
        <taxon>Pseudomonadota</taxon>
        <taxon>Gammaproteobacteria</taxon>
        <taxon>Chromatiales</taxon>
        <taxon>Chromatiaceae</taxon>
        <taxon>Thiocapsa</taxon>
    </lineage>
</organism>
<feature type="transmembrane region" description="Helical" evidence="2">
    <location>
        <begin position="940"/>
        <end position="957"/>
    </location>
</feature>
<feature type="compositionally biased region" description="Polar residues" evidence="1">
    <location>
        <begin position="879"/>
        <end position="890"/>
    </location>
</feature>
<dbReference type="RefSeq" id="WP_120796690.1">
    <property type="nucleotide sequence ID" value="NZ_RBXL01000001.1"/>
</dbReference>
<feature type="transmembrane region" description="Helical" evidence="2">
    <location>
        <begin position="1066"/>
        <end position="1083"/>
    </location>
</feature>
<feature type="transmembrane region" description="Helical" evidence="2">
    <location>
        <begin position="1095"/>
        <end position="1115"/>
    </location>
</feature>
<evidence type="ECO:0000256" key="1">
    <source>
        <dbReference type="SAM" id="MobiDB-lite"/>
    </source>
</evidence>
<feature type="region of interest" description="Disordered" evidence="1">
    <location>
        <begin position="402"/>
        <end position="424"/>
    </location>
</feature>
<evidence type="ECO:0000313" key="4">
    <source>
        <dbReference type="Proteomes" id="UP000274556"/>
    </source>
</evidence>
<feature type="transmembrane region" description="Helical" evidence="2">
    <location>
        <begin position="969"/>
        <end position="989"/>
    </location>
</feature>
<feature type="transmembrane region" description="Helical" evidence="2">
    <location>
        <begin position="1173"/>
        <end position="1192"/>
    </location>
</feature>
<keyword evidence="2" id="KW-0472">Membrane</keyword>
<feature type="transmembrane region" description="Helical" evidence="2">
    <location>
        <begin position="754"/>
        <end position="772"/>
    </location>
</feature>
<accession>A0A495V4M7</accession>
<feature type="transmembrane region" description="Helical" evidence="2">
    <location>
        <begin position="678"/>
        <end position="697"/>
    </location>
</feature>
<keyword evidence="2" id="KW-1133">Transmembrane helix</keyword>
<feature type="compositionally biased region" description="Basic and acidic residues" evidence="1">
    <location>
        <begin position="721"/>
        <end position="737"/>
    </location>
</feature>
<dbReference type="OrthoDB" id="242611at2"/>
<feature type="region of interest" description="Disordered" evidence="1">
    <location>
        <begin position="234"/>
        <end position="260"/>
    </location>
</feature>
<keyword evidence="4" id="KW-1185">Reference proteome</keyword>
<feature type="transmembrane region" description="Helical" evidence="2">
    <location>
        <begin position="778"/>
        <end position="794"/>
    </location>
</feature>
<dbReference type="Proteomes" id="UP000274556">
    <property type="component" value="Unassembled WGS sequence"/>
</dbReference>
<name>A0A495V4M7_9GAMM</name>
<dbReference type="AlphaFoldDB" id="A0A495V4M7"/>
<feature type="compositionally biased region" description="Basic and acidic residues" evidence="1">
    <location>
        <begin position="249"/>
        <end position="260"/>
    </location>
</feature>
<proteinExistence type="predicted"/>
<comment type="caution">
    <text evidence="3">The sequence shown here is derived from an EMBL/GenBank/DDBJ whole genome shotgun (WGS) entry which is preliminary data.</text>
</comment>
<feature type="region of interest" description="Disordered" evidence="1">
    <location>
        <begin position="875"/>
        <end position="902"/>
    </location>
</feature>
<sequence length="1198" mass="131449">MQSNVDPSTPGLWSGGLVIALLISIGLISWVQLPFKPDRPPEPREGVGYAGVQDVDARLWQDPFAAVVAVRKEARAADSRCWTIGEEVRSEDGARGMSVLTQQACKKMSPTDAPPPRRSCKQFIQGMESRIAAGKTVRIFAVMASGGPSSGAAEARRRVRYAILSGLMLDHFEPEDDEHVGYFELGIQGLPEYVPYEWLTLNARPPSETGESLVLLWLDEDGFRSSAGSKSATELAATCPQAAPTGKDSSSDNQEKPKPLEDGLIQRMGQLLETIRTCHCVHIDVMGPADSTTLQRILAEVPQNECLPGDIPFDKLWSPNATIPIDASYRGGWTDTSSACDIVLRRTIADDDRLAELLVCELKTRRVANAENIAIVGQLDTAYSRRLRDAVQRQWCVATCNEEPESERKGRQPKHTGSEIPDTTSMETCKSEFVSFGYLRGIDGQTPGASTAAASTSNSGGIERAAGDAQIDYLRRMRGALLIKDEALRSACSIRDRFKRQCGIQAIGVLGNDYYDKILVLQALKPAFPNAVFFTTDIEADMWHPEHNPYTRNLIVASGFGLTLSDACQLSVPPLRDSYQAASLLATRLIVGGRGETVNQCPDALQSPLPRPRPRLFEIGRTQAIELGGGAEFPSDTGSSVCSVENAHPEDERRRFYLVAQKGYSAEPDSGDGLPWTTLRLVAASLLLGGLLFIAVVRRDQMQYWVGVNLHPAWRLQSSREQQREGNRNAPSAERDSPGGSANESPRGLRAAGYSRLATTVFVVILLFWAILLGPLPAALAAFGIWVVIFLHWMSPKRLWLLIVLVVGSLLAVAGYFVFDDLQKGGEPFSILEGVSIWPSEIIRVVAGLLAIYFFVRAFQTQKLSMEEIGRNFHLAPTDSDNPAVATQSGRGRPKNDPGCAGVFSDPAPQVTPRCATEIWSEFRSGCSIPATLRRIAPETVLFFVLAFVLMLAFGMPNRPTRSDLSWTLDFVVIMSVLIPFLGLLFLMVDATKRTRKLADALSRPVFWPPQTLEAMNLASYVQKPRKAWLVRKDSHDGKREPPCAPQGTDVVWLDVKLIAEVTRPVGNLVWYPMWVLLLLIAARHPVFDAWSMPAAWIVVVGATALYAAGCAWVLRQSAERVRDDAKSQLDHAIRKTLDDSGYAGCKEQLAFLRDEVQGISDGAFRPFTQQPLVRAAFTAISSLSGLALLQYSSIFNL</sequence>
<evidence type="ECO:0000313" key="3">
    <source>
        <dbReference type="EMBL" id="RKT44224.1"/>
    </source>
</evidence>
<feature type="transmembrane region" description="Helical" evidence="2">
    <location>
        <begin position="12"/>
        <end position="33"/>
    </location>
</feature>